<comment type="caution">
    <text evidence="3">The sequence shown here is derived from an EMBL/GenBank/DDBJ whole genome shotgun (WGS) entry which is preliminary data.</text>
</comment>
<feature type="chain" id="PRO_5042115072" evidence="2">
    <location>
        <begin position="20"/>
        <end position="83"/>
    </location>
</feature>
<accession>A0AAD2D7N5</accession>
<sequence>MVAGIVMFALLILLQYTGNKFLVKPGEEKNVSGQINALLYAMLINVVCLVLCCGTIKLTKDNEEVQEKYRKVKDLEESKQKED</sequence>
<gene>
    <name evidence="3" type="ORF">ECRASSUSDP1_LOCUS25844</name>
</gene>
<evidence type="ECO:0000256" key="2">
    <source>
        <dbReference type="SAM" id="SignalP"/>
    </source>
</evidence>
<feature type="signal peptide" evidence="2">
    <location>
        <begin position="1"/>
        <end position="19"/>
    </location>
</feature>
<reference evidence="3" key="1">
    <citation type="submission" date="2023-07" db="EMBL/GenBank/DDBJ databases">
        <authorList>
            <consortium name="AG Swart"/>
            <person name="Singh M."/>
            <person name="Singh A."/>
            <person name="Seah K."/>
            <person name="Emmerich C."/>
        </authorList>
    </citation>
    <scope>NUCLEOTIDE SEQUENCE</scope>
    <source>
        <strain evidence="3">DP1</strain>
    </source>
</reference>
<evidence type="ECO:0000256" key="1">
    <source>
        <dbReference type="SAM" id="Phobius"/>
    </source>
</evidence>
<organism evidence="3 4">
    <name type="scientific">Euplotes crassus</name>
    <dbReference type="NCBI Taxonomy" id="5936"/>
    <lineage>
        <taxon>Eukaryota</taxon>
        <taxon>Sar</taxon>
        <taxon>Alveolata</taxon>
        <taxon>Ciliophora</taxon>
        <taxon>Intramacronucleata</taxon>
        <taxon>Spirotrichea</taxon>
        <taxon>Hypotrichia</taxon>
        <taxon>Euplotida</taxon>
        <taxon>Euplotidae</taxon>
        <taxon>Moneuplotes</taxon>
    </lineage>
</organism>
<evidence type="ECO:0000313" key="3">
    <source>
        <dbReference type="EMBL" id="CAI2384319.1"/>
    </source>
</evidence>
<keyword evidence="1" id="KW-0472">Membrane</keyword>
<proteinExistence type="predicted"/>
<evidence type="ECO:0000313" key="4">
    <source>
        <dbReference type="Proteomes" id="UP001295684"/>
    </source>
</evidence>
<protein>
    <submittedName>
        <fullName evidence="3">Uncharacterized protein</fullName>
    </submittedName>
</protein>
<keyword evidence="1" id="KW-1133">Transmembrane helix</keyword>
<dbReference type="Proteomes" id="UP001295684">
    <property type="component" value="Unassembled WGS sequence"/>
</dbReference>
<dbReference type="EMBL" id="CAMPGE010026644">
    <property type="protein sequence ID" value="CAI2384319.1"/>
    <property type="molecule type" value="Genomic_DNA"/>
</dbReference>
<keyword evidence="2" id="KW-0732">Signal</keyword>
<keyword evidence="1" id="KW-0812">Transmembrane</keyword>
<name>A0AAD2D7N5_EUPCR</name>
<feature type="transmembrane region" description="Helical" evidence="1">
    <location>
        <begin position="35"/>
        <end position="56"/>
    </location>
</feature>
<keyword evidence="4" id="KW-1185">Reference proteome</keyword>
<dbReference type="AlphaFoldDB" id="A0AAD2D7N5"/>